<evidence type="ECO:0008006" key="5">
    <source>
        <dbReference type="Google" id="ProtNLM"/>
    </source>
</evidence>
<feature type="region of interest" description="Disordered" evidence="1">
    <location>
        <begin position="1"/>
        <end position="30"/>
    </location>
</feature>
<keyword evidence="2" id="KW-0472">Membrane</keyword>
<gene>
    <name evidence="3" type="ORF">PhCBS80983_g01975</name>
</gene>
<feature type="transmembrane region" description="Helical" evidence="2">
    <location>
        <begin position="287"/>
        <end position="305"/>
    </location>
</feature>
<keyword evidence="2" id="KW-0812">Transmembrane</keyword>
<feature type="transmembrane region" description="Helical" evidence="2">
    <location>
        <begin position="255"/>
        <end position="275"/>
    </location>
</feature>
<keyword evidence="4" id="KW-1185">Reference proteome</keyword>
<feature type="transmembrane region" description="Helical" evidence="2">
    <location>
        <begin position="152"/>
        <end position="173"/>
    </location>
</feature>
<evidence type="ECO:0000313" key="3">
    <source>
        <dbReference type="EMBL" id="TPX60122.1"/>
    </source>
</evidence>
<evidence type="ECO:0000256" key="2">
    <source>
        <dbReference type="SAM" id="Phobius"/>
    </source>
</evidence>
<feature type="transmembrane region" description="Helical" evidence="2">
    <location>
        <begin position="127"/>
        <end position="146"/>
    </location>
</feature>
<dbReference type="AlphaFoldDB" id="A0A507E872"/>
<dbReference type="STRING" id="109895.A0A507E872"/>
<accession>A0A507E872</accession>
<feature type="transmembrane region" description="Helical" evidence="2">
    <location>
        <begin position="374"/>
        <end position="392"/>
    </location>
</feature>
<name>A0A507E872_9FUNG</name>
<feature type="transmembrane region" description="Helical" evidence="2">
    <location>
        <begin position="423"/>
        <end position="440"/>
    </location>
</feature>
<evidence type="ECO:0000313" key="4">
    <source>
        <dbReference type="Proteomes" id="UP000318582"/>
    </source>
</evidence>
<organism evidence="3 4">
    <name type="scientific">Powellomyces hirtus</name>
    <dbReference type="NCBI Taxonomy" id="109895"/>
    <lineage>
        <taxon>Eukaryota</taxon>
        <taxon>Fungi</taxon>
        <taxon>Fungi incertae sedis</taxon>
        <taxon>Chytridiomycota</taxon>
        <taxon>Chytridiomycota incertae sedis</taxon>
        <taxon>Chytridiomycetes</taxon>
        <taxon>Spizellomycetales</taxon>
        <taxon>Powellomycetaceae</taxon>
        <taxon>Powellomyces</taxon>
    </lineage>
</organism>
<feature type="transmembrane region" description="Helical" evidence="2">
    <location>
        <begin position="194"/>
        <end position="213"/>
    </location>
</feature>
<dbReference type="PANTHER" id="PTHR40407">
    <property type="entry name" value="MEMBRANE PROTEIN-LIKE PROTEIN"/>
    <property type="match status" value="1"/>
</dbReference>
<evidence type="ECO:0000256" key="1">
    <source>
        <dbReference type="SAM" id="MobiDB-lite"/>
    </source>
</evidence>
<feature type="transmembrane region" description="Helical" evidence="2">
    <location>
        <begin position="338"/>
        <end position="362"/>
    </location>
</feature>
<feature type="compositionally biased region" description="Polar residues" evidence="1">
    <location>
        <begin position="1"/>
        <end position="14"/>
    </location>
</feature>
<comment type="caution">
    <text evidence="3">The sequence shown here is derived from an EMBL/GenBank/DDBJ whole genome shotgun (WGS) entry which is preliminary data.</text>
</comment>
<reference evidence="3 4" key="1">
    <citation type="journal article" date="2019" name="Sci. Rep.">
        <title>Comparative genomics of chytrid fungi reveal insights into the obligate biotrophic and pathogenic lifestyle of Synchytrium endobioticum.</title>
        <authorList>
            <person name="van de Vossenberg B.T.L.H."/>
            <person name="Warris S."/>
            <person name="Nguyen H.D.T."/>
            <person name="van Gent-Pelzer M.P.E."/>
            <person name="Joly D.L."/>
            <person name="van de Geest H.C."/>
            <person name="Bonants P.J.M."/>
            <person name="Smith D.S."/>
            <person name="Levesque C.A."/>
            <person name="van der Lee T.A.J."/>
        </authorList>
    </citation>
    <scope>NUCLEOTIDE SEQUENCE [LARGE SCALE GENOMIC DNA]</scope>
    <source>
        <strain evidence="3 4">CBS 809.83</strain>
    </source>
</reference>
<dbReference type="Proteomes" id="UP000318582">
    <property type="component" value="Unassembled WGS sequence"/>
</dbReference>
<dbReference type="EMBL" id="QEAQ01000018">
    <property type="protein sequence ID" value="TPX60122.1"/>
    <property type="molecule type" value="Genomic_DNA"/>
</dbReference>
<feature type="transmembrane region" description="Helical" evidence="2">
    <location>
        <begin position="89"/>
        <end position="115"/>
    </location>
</feature>
<sequence length="459" mass="51970">MPGSVLSQSASPQRNADIEQPANENTPLLPGTEAVVSPVAAKATRLLYLDHIRGLLMVHQSIDHSRIFLSSIVIHHEEWWNMPDFKGSLYHWFLMHKLLEGFMMTMGMSIILFTMSRARMGWTWFSILKHFFIRGAVLVAFNFLMLPSGFGVVTTVLFALGVNIFIGACIVALESVSTAKITTLSARSRAASEAARLATTISIGCYVLAAMILSPMASWYTPSPAHQDDNVNWFFRFAFLPHKIMESDSVKLYSMYAPVPWMPFVLWGIALQRTVTTYKLRPKDTGLLHLALGTLMWIVFIPMRLAEGFGNINPEALHPSPRHSFINFFNLTKYPPSLAYTLCMLGIVHLLCALFILCEIKLKNSVWTSERNPLIVFGRSAFFFYILHFYVFRAFRWVLTLTGDIDQSNGGGFMDQTGNLSDPAYWVSWVVGLVLLYYMCERYAKFKAGTAAESIWRFF</sequence>
<protein>
    <recommendedName>
        <fullName evidence="5">Heparan-alpha-glucosaminide N-acetyltransferase catalytic domain-containing protein</fullName>
    </recommendedName>
</protein>
<dbReference type="PANTHER" id="PTHR40407:SF1">
    <property type="entry name" value="HEPARAN-ALPHA-GLUCOSAMINIDE N-ACETYLTRANSFERASE CATALYTIC DOMAIN-CONTAINING PROTEIN"/>
    <property type="match status" value="1"/>
</dbReference>
<proteinExistence type="predicted"/>
<keyword evidence="2" id="KW-1133">Transmembrane helix</keyword>